<name>A0A1I2FNP7_9BACT</name>
<dbReference type="SUPFAM" id="SSF69304">
    <property type="entry name" value="Tricorn protease N-terminal domain"/>
    <property type="match status" value="1"/>
</dbReference>
<gene>
    <name evidence="1" type="ORF">SAMN02745121_06733</name>
</gene>
<evidence type="ECO:0000313" key="1">
    <source>
        <dbReference type="EMBL" id="SFF06398.1"/>
    </source>
</evidence>
<sequence length="591" mass="64064">MHVPRAAHSTIAAGVYSRLCAHRRSAIAQRCNVLDRIHSLAQASDVSSSARVLSSASVLLFLAPACGDDTADGPESAVCPADAPTRLWASPADQAPALNGHLQDLFVAGDTVYFRWGADIPTWRMYAADLCGDEVAPVDPTADLVDRFMLSGTDDLGRVAFGFRERDGAIVQLDRLEVEGLDDPVEVGRISDHDLMGWSRGAHAMYFTTTPGRDSSWVPSAAGVGAQPLTLWRLGGEPGDELERLPGEFVDIGFSDPFAGEPAGAGPVFTLTDAGELRVYDLQGDEIAVIEQVRHAQRAPGGARLVWQQLGDGEVESTFVRDLATGVDTELTANAHTAASWGRLDFTQRLTGTWHWVDDDWLGLVGPDGTLVAVHDAATGEALEVPAHTEVLTGSTHGFWLRMPSDPDETVAALWNPRDGELFEWYRQPSTYEFIRLPMIDGDDWYYLRNDQNSFNRGSWWRIDRTTGAWTELLPTLGVPFHELEDGRIVTSLENSEDAFVRIAVVDPATDVYTTLAEDVVYGFAYVPEHGVYYLDAEGPDLGLWVAPLPEADTQARSLRAPGLRDGGPLLTGAQPPGLPGFTSFAGAAAR</sequence>
<proteinExistence type="predicted"/>
<keyword evidence="2" id="KW-1185">Reference proteome</keyword>
<protein>
    <submittedName>
        <fullName evidence="1">Uncharacterized protein</fullName>
    </submittedName>
</protein>
<accession>A0A1I2FNP7</accession>
<evidence type="ECO:0000313" key="2">
    <source>
        <dbReference type="Proteomes" id="UP000199400"/>
    </source>
</evidence>
<dbReference type="EMBL" id="FOMX01000027">
    <property type="protein sequence ID" value="SFF06398.1"/>
    <property type="molecule type" value="Genomic_DNA"/>
</dbReference>
<reference evidence="2" key="1">
    <citation type="submission" date="2016-10" db="EMBL/GenBank/DDBJ databases">
        <authorList>
            <person name="Varghese N."/>
            <person name="Submissions S."/>
        </authorList>
    </citation>
    <scope>NUCLEOTIDE SEQUENCE [LARGE SCALE GENOMIC DNA]</scope>
    <source>
        <strain evidence="2">ATCC 25963</strain>
    </source>
</reference>
<organism evidence="1 2">
    <name type="scientific">Nannocystis exedens</name>
    <dbReference type="NCBI Taxonomy" id="54"/>
    <lineage>
        <taxon>Bacteria</taxon>
        <taxon>Pseudomonadati</taxon>
        <taxon>Myxococcota</taxon>
        <taxon>Polyangia</taxon>
        <taxon>Nannocystales</taxon>
        <taxon>Nannocystaceae</taxon>
        <taxon>Nannocystis</taxon>
    </lineage>
</organism>
<dbReference type="Proteomes" id="UP000199400">
    <property type="component" value="Unassembled WGS sequence"/>
</dbReference>
<dbReference type="AlphaFoldDB" id="A0A1I2FNP7"/>